<sequence>GADLSGGPASGTLALLAAGLPGMPGTVLGHGTGAGERLLAVTFNDLVAGGPDEEVGRAGALAANPRLHHVVVTGGEETLPYADLDGPLTDEPGPSLVSAARHRARLAAGSADHFTGHGARQVLDAHPARLADLLMDRKRRHLVRPVAALAKADGSVMVPARVYAAAR</sequence>
<feature type="non-terminal residue" evidence="1">
    <location>
        <position position="167"/>
    </location>
</feature>
<name>A0A6G3R4S7_9ACTN</name>
<organism evidence="1">
    <name type="scientific">Streptomyces sp. SID14436</name>
    <dbReference type="NCBI Taxonomy" id="2706070"/>
    <lineage>
        <taxon>Bacteria</taxon>
        <taxon>Bacillati</taxon>
        <taxon>Actinomycetota</taxon>
        <taxon>Actinomycetes</taxon>
        <taxon>Kitasatosporales</taxon>
        <taxon>Streptomycetaceae</taxon>
        <taxon>Streptomyces</taxon>
    </lineage>
</organism>
<evidence type="ECO:0000313" key="1">
    <source>
        <dbReference type="EMBL" id="NEA90615.1"/>
    </source>
</evidence>
<accession>A0A6G3R4S7</accession>
<gene>
    <name evidence="1" type="ORF">G3I53_32410</name>
</gene>
<dbReference type="AlphaFoldDB" id="A0A6G3R4S7"/>
<reference evidence="1" key="1">
    <citation type="submission" date="2020-01" db="EMBL/GenBank/DDBJ databases">
        <title>Insect and environment-associated Actinomycetes.</title>
        <authorList>
            <person name="Currrie C."/>
            <person name="Chevrette M."/>
            <person name="Carlson C."/>
            <person name="Stubbendieck R."/>
            <person name="Wendt-Pienkowski E."/>
        </authorList>
    </citation>
    <scope>NUCLEOTIDE SEQUENCE</scope>
    <source>
        <strain evidence="1">SID14436</strain>
    </source>
</reference>
<proteinExistence type="predicted"/>
<comment type="caution">
    <text evidence="1">The sequence shown here is derived from an EMBL/GenBank/DDBJ whole genome shotgun (WGS) entry which is preliminary data.</text>
</comment>
<dbReference type="EMBL" id="JAAGMD010000886">
    <property type="protein sequence ID" value="NEA90615.1"/>
    <property type="molecule type" value="Genomic_DNA"/>
</dbReference>
<feature type="non-terminal residue" evidence="1">
    <location>
        <position position="1"/>
    </location>
</feature>
<protein>
    <submittedName>
        <fullName evidence="1">Asparagine synthase</fullName>
    </submittedName>
</protein>